<dbReference type="InterPro" id="IPR008880">
    <property type="entry name" value="Trigger_fac_C"/>
</dbReference>
<evidence type="ECO:0000256" key="15">
    <source>
        <dbReference type="SAM" id="MobiDB-lite"/>
    </source>
</evidence>
<dbReference type="PROSITE" id="PS50059">
    <property type="entry name" value="FKBP_PPIASE"/>
    <property type="match status" value="1"/>
</dbReference>
<dbReference type="PANTHER" id="PTHR30560:SF3">
    <property type="entry name" value="TRIGGER FACTOR-LIKE PROTEIN TIG, CHLOROPLASTIC"/>
    <property type="match status" value="1"/>
</dbReference>
<dbReference type="InterPro" id="IPR001179">
    <property type="entry name" value="PPIase_FKBP_dom"/>
</dbReference>
<dbReference type="GO" id="GO:0043335">
    <property type="term" value="P:protein unfolding"/>
    <property type="evidence" value="ECO:0007669"/>
    <property type="project" value="TreeGrafter"/>
</dbReference>
<evidence type="ECO:0000256" key="6">
    <source>
        <dbReference type="ARBA" id="ARBA00023110"/>
    </source>
</evidence>
<dbReference type="GO" id="GO:0003755">
    <property type="term" value="F:peptidyl-prolyl cis-trans isomerase activity"/>
    <property type="evidence" value="ECO:0007669"/>
    <property type="project" value="UniProtKB-UniRule"/>
</dbReference>
<accession>A0A378JMJ6</accession>
<dbReference type="InterPro" id="IPR037041">
    <property type="entry name" value="Trigger_fac_C_sf"/>
</dbReference>
<sequence length="451" mass="51902">MQVSVETLKGLERKVTVSVPTEKVEEEVKLRLRSLARKVKIAGFRPGKVPMNIVQSRYSESVREEVAKEMVQSTLYEALKDKELVPAGAPFVEPEQLESGKDFRYSATFEVLPVIEIKELDKPEIELVRAEVKDADVQDMLEKLREQNKEWQEVTRAAKEGDKVIIDFEGFLDGQPFEGGSAEYYELVLGSNAMIPGFEEQIVGGKPNKPFDIKVNFPDSYGHKDLAGKEATFKITIKSVMEGKLPELNDEFAEKFNVKEGGLEALKKDIKENMTRELERRVSATNRERIFDKLLEANEFDLPKSLIDQEIEHLKHDMYHRVFGHEHSDDEKIPDFPRNLFEKQAARRVHLGLLLSEYIKQHKLTASKERVDAMIDKLAKAYEKPEELRSWYYSKKENLAEIEALVTEEMVAEKISEHAKVVEKEQSYDEIMNPKAKQEEEPVKQEETEGE</sequence>
<evidence type="ECO:0000256" key="1">
    <source>
        <dbReference type="ARBA" id="ARBA00000971"/>
    </source>
</evidence>
<gene>
    <name evidence="11 17" type="primary">tig</name>
    <name evidence="17" type="ORF">NCTC13316_02396</name>
</gene>
<dbReference type="GO" id="GO:0015031">
    <property type="term" value="P:protein transport"/>
    <property type="evidence" value="ECO:0007669"/>
    <property type="project" value="UniProtKB-UniRule"/>
</dbReference>
<evidence type="ECO:0000256" key="13">
    <source>
        <dbReference type="RuleBase" id="RU003914"/>
    </source>
</evidence>
<dbReference type="InterPro" id="IPR027304">
    <property type="entry name" value="Trigger_fact/SurA_dom_sf"/>
</dbReference>
<comment type="function">
    <text evidence="11">Involved in protein export. Acts as a chaperone by maintaining the newly synthesized protein in an open conformation. Functions as a peptidyl-prolyl cis-trans isomerase.</text>
</comment>
<dbReference type="Pfam" id="PF05698">
    <property type="entry name" value="Trigger_C"/>
    <property type="match status" value="1"/>
</dbReference>
<dbReference type="GO" id="GO:0005737">
    <property type="term" value="C:cytoplasm"/>
    <property type="evidence" value="ECO:0007669"/>
    <property type="project" value="UniProtKB-SubCell"/>
</dbReference>
<dbReference type="Pfam" id="PF00254">
    <property type="entry name" value="FKBP_C"/>
    <property type="match status" value="1"/>
</dbReference>
<dbReference type="InterPro" id="IPR008881">
    <property type="entry name" value="Trigger_fac_ribosome-bd_bac"/>
</dbReference>
<dbReference type="GO" id="GO:0043022">
    <property type="term" value="F:ribosome binding"/>
    <property type="evidence" value="ECO:0007669"/>
    <property type="project" value="TreeGrafter"/>
</dbReference>
<comment type="domain">
    <text evidence="11">Consists of 3 domains; the N-terminus binds the ribosome, the middle domain has PPIase activity, while the C-terminus has intrinsic chaperone activity on its own.</text>
</comment>
<feature type="region of interest" description="Disordered" evidence="15">
    <location>
        <begin position="424"/>
        <end position="451"/>
    </location>
</feature>
<dbReference type="EMBL" id="UGOD01000001">
    <property type="protein sequence ID" value="STX52287.1"/>
    <property type="molecule type" value="Genomic_DNA"/>
</dbReference>
<name>A0A378JMJ6_9GAMM</name>
<dbReference type="GO" id="GO:0044183">
    <property type="term" value="F:protein folding chaperone"/>
    <property type="evidence" value="ECO:0007669"/>
    <property type="project" value="TreeGrafter"/>
</dbReference>
<dbReference type="Gene3D" id="3.10.50.40">
    <property type="match status" value="1"/>
</dbReference>
<feature type="domain" description="PPIase FKBP-type" evidence="16">
    <location>
        <begin position="161"/>
        <end position="249"/>
    </location>
</feature>
<evidence type="ECO:0000256" key="9">
    <source>
        <dbReference type="ARBA" id="ARBA00023306"/>
    </source>
</evidence>
<evidence type="ECO:0000259" key="16">
    <source>
        <dbReference type="PROSITE" id="PS50059"/>
    </source>
</evidence>
<feature type="compositionally biased region" description="Basic and acidic residues" evidence="15">
    <location>
        <begin position="436"/>
        <end position="451"/>
    </location>
</feature>
<evidence type="ECO:0000256" key="2">
    <source>
        <dbReference type="ARBA" id="ARBA00005464"/>
    </source>
</evidence>
<dbReference type="Gene3D" id="3.30.70.1050">
    <property type="entry name" value="Trigger factor ribosome-binding domain"/>
    <property type="match status" value="1"/>
</dbReference>
<dbReference type="FunFam" id="3.10.50.40:FF:000001">
    <property type="entry name" value="Trigger factor"/>
    <property type="match status" value="1"/>
</dbReference>
<reference evidence="17 18" key="1">
    <citation type="submission" date="2018-06" db="EMBL/GenBank/DDBJ databases">
        <authorList>
            <consortium name="Pathogen Informatics"/>
            <person name="Doyle S."/>
        </authorList>
    </citation>
    <scope>NUCLEOTIDE SEQUENCE [LARGE SCALE GENOMIC DNA]</scope>
    <source>
        <strain evidence="17 18">NCTC13316</strain>
    </source>
</reference>
<evidence type="ECO:0000256" key="12">
    <source>
        <dbReference type="PROSITE-ProRule" id="PRU00277"/>
    </source>
</evidence>
<keyword evidence="7 11" id="KW-0143">Chaperone</keyword>
<dbReference type="InterPro" id="IPR046357">
    <property type="entry name" value="PPIase_dom_sf"/>
</dbReference>
<dbReference type="PIRSF" id="PIRSF003095">
    <property type="entry name" value="Trigger_factor"/>
    <property type="match status" value="1"/>
</dbReference>
<keyword evidence="14" id="KW-0175">Coiled coil</keyword>
<dbReference type="RefSeq" id="WP_115331856.1">
    <property type="nucleotide sequence ID" value="NZ_CAAAHP010000005.1"/>
</dbReference>
<comment type="similarity">
    <text evidence="2 11 13">Belongs to the FKBP-type PPIase family. Tig subfamily.</text>
</comment>
<evidence type="ECO:0000256" key="11">
    <source>
        <dbReference type="HAMAP-Rule" id="MF_00303"/>
    </source>
</evidence>
<evidence type="ECO:0000256" key="5">
    <source>
        <dbReference type="ARBA" id="ARBA00022618"/>
    </source>
</evidence>
<keyword evidence="5 11" id="KW-0132">Cell division</keyword>
<evidence type="ECO:0000313" key="18">
    <source>
        <dbReference type="Proteomes" id="UP000254794"/>
    </source>
</evidence>
<comment type="catalytic activity">
    <reaction evidence="1 11 12">
        <text>[protein]-peptidylproline (omega=180) = [protein]-peptidylproline (omega=0)</text>
        <dbReference type="Rhea" id="RHEA:16237"/>
        <dbReference type="Rhea" id="RHEA-COMP:10747"/>
        <dbReference type="Rhea" id="RHEA-COMP:10748"/>
        <dbReference type="ChEBI" id="CHEBI:83833"/>
        <dbReference type="ChEBI" id="CHEBI:83834"/>
        <dbReference type="EC" id="5.2.1.8"/>
    </reaction>
</comment>
<dbReference type="GO" id="GO:0051301">
    <property type="term" value="P:cell division"/>
    <property type="evidence" value="ECO:0007669"/>
    <property type="project" value="UniProtKB-KW"/>
</dbReference>
<dbReference type="HAMAP" id="MF_00303">
    <property type="entry name" value="Trigger_factor_Tig"/>
    <property type="match status" value="1"/>
</dbReference>
<dbReference type="SUPFAM" id="SSF109998">
    <property type="entry name" value="Triger factor/SurA peptide-binding domain-like"/>
    <property type="match status" value="1"/>
</dbReference>
<evidence type="ECO:0000256" key="7">
    <source>
        <dbReference type="ARBA" id="ARBA00023186"/>
    </source>
</evidence>
<dbReference type="OrthoDB" id="9767721at2"/>
<evidence type="ECO:0000313" key="17">
    <source>
        <dbReference type="EMBL" id="STX52287.1"/>
    </source>
</evidence>
<dbReference type="Proteomes" id="UP000254794">
    <property type="component" value="Unassembled WGS sequence"/>
</dbReference>
<keyword evidence="8 11" id="KW-0413">Isomerase</keyword>
<dbReference type="NCBIfam" id="TIGR00115">
    <property type="entry name" value="tig"/>
    <property type="match status" value="1"/>
</dbReference>
<evidence type="ECO:0000256" key="4">
    <source>
        <dbReference type="ARBA" id="ARBA00016902"/>
    </source>
</evidence>
<protein>
    <recommendedName>
        <fullName evidence="4 11">Trigger factor</fullName>
        <shortName evidence="11">TF</shortName>
        <ecNumber evidence="3 11">5.2.1.8</ecNumber>
    </recommendedName>
    <alternativeName>
        <fullName evidence="10 11">PPIase</fullName>
    </alternativeName>
</protein>
<comment type="subcellular location">
    <subcellularLocation>
        <location evidence="11">Cytoplasm</location>
    </subcellularLocation>
    <text evidence="11">About half TF is bound to the ribosome near the polypeptide exit tunnel while the other half is free in the cytoplasm.</text>
</comment>
<evidence type="ECO:0000256" key="10">
    <source>
        <dbReference type="ARBA" id="ARBA00029986"/>
    </source>
</evidence>
<dbReference type="SUPFAM" id="SSF102735">
    <property type="entry name" value="Trigger factor ribosome-binding domain"/>
    <property type="match status" value="1"/>
</dbReference>
<keyword evidence="6 11" id="KW-0697">Rotamase</keyword>
<proteinExistence type="inferred from homology"/>
<keyword evidence="18" id="KW-1185">Reference proteome</keyword>
<keyword evidence="9 11" id="KW-0131">Cell cycle</keyword>
<dbReference type="InterPro" id="IPR036611">
    <property type="entry name" value="Trigger_fac_ribosome-bd_sf"/>
</dbReference>
<keyword evidence="11" id="KW-0963">Cytoplasm</keyword>
<dbReference type="SUPFAM" id="SSF54534">
    <property type="entry name" value="FKBP-like"/>
    <property type="match status" value="1"/>
</dbReference>
<organism evidence="17 18">
    <name type="scientific">Legionella busanensis</name>
    <dbReference type="NCBI Taxonomy" id="190655"/>
    <lineage>
        <taxon>Bacteria</taxon>
        <taxon>Pseudomonadati</taxon>
        <taxon>Pseudomonadota</taxon>
        <taxon>Gammaproteobacteria</taxon>
        <taxon>Legionellales</taxon>
        <taxon>Legionellaceae</taxon>
        <taxon>Legionella</taxon>
    </lineage>
</organism>
<evidence type="ECO:0000256" key="8">
    <source>
        <dbReference type="ARBA" id="ARBA00023235"/>
    </source>
</evidence>
<evidence type="ECO:0000256" key="3">
    <source>
        <dbReference type="ARBA" id="ARBA00013194"/>
    </source>
</evidence>
<evidence type="ECO:0000256" key="14">
    <source>
        <dbReference type="SAM" id="Coils"/>
    </source>
</evidence>
<feature type="coiled-coil region" evidence="14">
    <location>
        <begin position="127"/>
        <end position="161"/>
    </location>
</feature>
<dbReference type="AlphaFoldDB" id="A0A378JMJ6"/>
<dbReference type="EC" id="5.2.1.8" evidence="3 11"/>
<dbReference type="Gene3D" id="1.10.3120.10">
    <property type="entry name" value="Trigger factor, C-terminal domain"/>
    <property type="match status" value="1"/>
</dbReference>
<dbReference type="InterPro" id="IPR005215">
    <property type="entry name" value="Trig_fac"/>
</dbReference>
<dbReference type="GO" id="GO:0051083">
    <property type="term" value="P:'de novo' cotranslational protein folding"/>
    <property type="evidence" value="ECO:0007669"/>
    <property type="project" value="TreeGrafter"/>
</dbReference>
<dbReference type="Pfam" id="PF05697">
    <property type="entry name" value="Trigger_N"/>
    <property type="match status" value="1"/>
</dbReference>
<dbReference type="PANTHER" id="PTHR30560">
    <property type="entry name" value="TRIGGER FACTOR CHAPERONE AND PEPTIDYL-PROLYL CIS/TRANS ISOMERASE"/>
    <property type="match status" value="1"/>
</dbReference>